<evidence type="ECO:0000313" key="3">
    <source>
        <dbReference type="EMBL" id="MBB5490072.1"/>
    </source>
</evidence>
<dbReference type="InterPro" id="IPR037171">
    <property type="entry name" value="NagB/RpiA_transferase-like"/>
</dbReference>
<dbReference type="Gene3D" id="3.30.30.40">
    <property type="match status" value="1"/>
</dbReference>
<dbReference type="SUPFAM" id="SSF100950">
    <property type="entry name" value="NagB/RpiA/CoA transferase-like"/>
    <property type="match status" value="1"/>
</dbReference>
<sequence length="302" mass="31560">MAVPLDEAVRQLIHDGDTVALEGFTHLIPVAAGHEIIRQGLRGLTLVRMTPDIVYDQLIGAGCARRLVFSWGGNPGVGSLHRFRDAVAASWPGPLEIEEHSHAGMANRYVAGASGLPFAVLRGYRGTDLVEHNPNIKTVSCPFTGQELAAVPALNPDVTVIHAQRADTAGNVQLWGIVGIQKEAALAADRVLVTVEEVVDALDPVPGQVILPSRVVDAVSVVPGGAAPSYAHGYYERDNAAYKAWDTIGRNREAFTAWLAELTSTESGSTAAVLSGAAPTTSTPTASAAPDAGDPEPAGRGT</sequence>
<dbReference type="PANTHER" id="PTHR43293">
    <property type="entry name" value="ACETATE COA-TRANSFERASE YDIF"/>
    <property type="match status" value="1"/>
</dbReference>
<dbReference type="AlphaFoldDB" id="A0A840W1Y1"/>
<keyword evidence="4" id="KW-1185">Reference proteome</keyword>
<dbReference type="EMBL" id="JACHDO010000001">
    <property type="protein sequence ID" value="MBB5490072.1"/>
    <property type="molecule type" value="Genomic_DNA"/>
</dbReference>
<dbReference type="Pfam" id="PF01144">
    <property type="entry name" value="CoA_trans"/>
    <property type="match status" value="1"/>
</dbReference>
<dbReference type="GO" id="GO:0018730">
    <property type="term" value="F:glutaconate CoA-transferase activity"/>
    <property type="evidence" value="ECO:0007669"/>
    <property type="project" value="UniProtKB-EC"/>
</dbReference>
<name>A0A840W1Y1_9ACTN</name>
<comment type="caution">
    <text evidence="3">The sequence shown here is derived from an EMBL/GenBank/DDBJ whole genome shotgun (WGS) entry which is preliminary data.</text>
</comment>
<evidence type="ECO:0000256" key="2">
    <source>
        <dbReference type="SAM" id="MobiDB-lite"/>
    </source>
</evidence>
<dbReference type="PANTHER" id="PTHR43293:SF3">
    <property type="entry name" value="CHOLESTEROL RING-CLEAVING HYDROLASE IPDB SUBUNIT"/>
    <property type="match status" value="1"/>
</dbReference>
<organism evidence="3 4">
    <name type="scientific">Nocardiopsis metallicus</name>
    <dbReference type="NCBI Taxonomy" id="179819"/>
    <lineage>
        <taxon>Bacteria</taxon>
        <taxon>Bacillati</taxon>
        <taxon>Actinomycetota</taxon>
        <taxon>Actinomycetes</taxon>
        <taxon>Streptosporangiales</taxon>
        <taxon>Nocardiopsidaceae</taxon>
        <taxon>Nocardiopsis</taxon>
    </lineage>
</organism>
<dbReference type="Proteomes" id="UP000579647">
    <property type="component" value="Unassembled WGS sequence"/>
</dbReference>
<dbReference type="SMART" id="SM00882">
    <property type="entry name" value="CoA_trans"/>
    <property type="match status" value="1"/>
</dbReference>
<dbReference type="EC" id="2.8.3.12" evidence="3"/>
<evidence type="ECO:0000256" key="1">
    <source>
        <dbReference type="ARBA" id="ARBA00007047"/>
    </source>
</evidence>
<accession>A0A840W1Y1</accession>
<comment type="similarity">
    <text evidence="1">Belongs to the 3-oxoacid CoA-transferase subunit B family.</text>
</comment>
<keyword evidence="3" id="KW-0808">Transferase</keyword>
<feature type="region of interest" description="Disordered" evidence="2">
    <location>
        <begin position="269"/>
        <end position="302"/>
    </location>
</feature>
<dbReference type="Gene3D" id="3.40.1080.10">
    <property type="entry name" value="Glutaconate Coenzyme A-transferase"/>
    <property type="match status" value="1"/>
</dbReference>
<dbReference type="RefSeq" id="WP_184362932.1">
    <property type="nucleotide sequence ID" value="NZ_BAAAKM010000022.1"/>
</dbReference>
<protein>
    <submittedName>
        <fullName evidence="3">Glutaconate CoA-transferase subunit A</fullName>
        <ecNumber evidence="3">2.8.3.12</ecNumber>
    </submittedName>
</protein>
<feature type="compositionally biased region" description="Low complexity" evidence="2">
    <location>
        <begin position="276"/>
        <end position="302"/>
    </location>
</feature>
<gene>
    <name evidence="3" type="ORF">HNR07_001209</name>
</gene>
<proteinExistence type="inferred from homology"/>
<dbReference type="InterPro" id="IPR004165">
    <property type="entry name" value="CoA_trans_fam_I"/>
</dbReference>
<evidence type="ECO:0000313" key="4">
    <source>
        <dbReference type="Proteomes" id="UP000579647"/>
    </source>
</evidence>
<reference evidence="3 4" key="1">
    <citation type="submission" date="2020-08" db="EMBL/GenBank/DDBJ databases">
        <title>Sequencing the genomes of 1000 actinobacteria strains.</title>
        <authorList>
            <person name="Klenk H.-P."/>
        </authorList>
    </citation>
    <scope>NUCLEOTIDE SEQUENCE [LARGE SCALE GENOMIC DNA]</scope>
    <source>
        <strain evidence="3 4">DSM 44598</strain>
    </source>
</reference>